<dbReference type="EMBL" id="LGRX02035153">
    <property type="protein sequence ID" value="KAK3236155.1"/>
    <property type="molecule type" value="Genomic_DNA"/>
</dbReference>
<evidence type="ECO:0000256" key="1">
    <source>
        <dbReference type="SAM" id="MobiDB-lite"/>
    </source>
</evidence>
<reference evidence="2 3" key="1">
    <citation type="journal article" date="2015" name="Genome Biol. Evol.">
        <title>Comparative Genomics of a Bacterivorous Green Alga Reveals Evolutionary Causalities and Consequences of Phago-Mixotrophic Mode of Nutrition.</title>
        <authorList>
            <person name="Burns J.A."/>
            <person name="Paasch A."/>
            <person name="Narechania A."/>
            <person name="Kim E."/>
        </authorList>
    </citation>
    <scope>NUCLEOTIDE SEQUENCE [LARGE SCALE GENOMIC DNA]</scope>
    <source>
        <strain evidence="2 3">PLY_AMNH</strain>
    </source>
</reference>
<protein>
    <submittedName>
        <fullName evidence="2">Uncharacterized protein</fullName>
    </submittedName>
</protein>
<organism evidence="2 3">
    <name type="scientific">Cymbomonas tetramitiformis</name>
    <dbReference type="NCBI Taxonomy" id="36881"/>
    <lineage>
        <taxon>Eukaryota</taxon>
        <taxon>Viridiplantae</taxon>
        <taxon>Chlorophyta</taxon>
        <taxon>Pyramimonadophyceae</taxon>
        <taxon>Pyramimonadales</taxon>
        <taxon>Pyramimonadaceae</taxon>
        <taxon>Cymbomonas</taxon>
    </lineage>
</organism>
<evidence type="ECO:0000313" key="2">
    <source>
        <dbReference type="EMBL" id="KAK3236155.1"/>
    </source>
</evidence>
<dbReference type="AlphaFoldDB" id="A0AAE0ERH3"/>
<evidence type="ECO:0000313" key="3">
    <source>
        <dbReference type="Proteomes" id="UP001190700"/>
    </source>
</evidence>
<feature type="region of interest" description="Disordered" evidence="1">
    <location>
        <begin position="344"/>
        <end position="367"/>
    </location>
</feature>
<proteinExistence type="predicted"/>
<sequence>MFAFYDTAPAKRDEIIQHSGASEVAPDLFHDQKNIISKLNNSDKRFKWASYLIKIAYQHRERGSEMLVDAALKEGKLSGKWKLFGKSWPQGYQFQASEIDEFKKVQFDPISGKQTTFGLYWKTFDSNIPEKWNAGEIIATMLKALWNEIVKLERDEGRGPRTKRGSLFSPASINAIRRGIQRAPLFDKLVGSEYRQHRQVPGQVSFGLLPIYRVNGRGSLANERVHSVWKNVVTLNMGTMMGTLILLNATCSHNATIRETLQLGNGAPNDDWWNAALCNELATELQGETRYELRLPPADNGESFFVPGLVSFTRPALHSANAKLKERAMKCIATHAARLTHNKRKELAAKRRRENRRKTLQLSGDVPSLHPSHATALLEMRLACMLVST</sequence>
<comment type="caution">
    <text evidence="2">The sequence shown here is derived from an EMBL/GenBank/DDBJ whole genome shotgun (WGS) entry which is preliminary data.</text>
</comment>
<dbReference type="Proteomes" id="UP001190700">
    <property type="component" value="Unassembled WGS sequence"/>
</dbReference>
<name>A0AAE0ERH3_9CHLO</name>
<keyword evidence="3" id="KW-1185">Reference proteome</keyword>
<feature type="compositionally biased region" description="Basic residues" evidence="1">
    <location>
        <begin position="344"/>
        <end position="359"/>
    </location>
</feature>
<accession>A0AAE0ERH3</accession>
<gene>
    <name evidence="2" type="ORF">CYMTET_53689</name>
</gene>